<evidence type="ECO:0000256" key="2">
    <source>
        <dbReference type="ARBA" id="ARBA00022692"/>
    </source>
</evidence>
<evidence type="ECO:0000256" key="1">
    <source>
        <dbReference type="ARBA" id="ARBA00004141"/>
    </source>
</evidence>
<proteinExistence type="predicted"/>
<dbReference type="InterPro" id="IPR019109">
    <property type="entry name" value="MamF_MmsF"/>
</dbReference>
<reference evidence="6 7" key="1">
    <citation type="submission" date="2017-08" db="EMBL/GenBank/DDBJ databases">
        <title>The whole genome shortgun sequences of strain Leeuwenhoekiella nanhaiensis G18 from the South China Sea.</title>
        <authorList>
            <person name="Liu Q."/>
        </authorList>
    </citation>
    <scope>NUCLEOTIDE SEQUENCE [LARGE SCALE GENOMIC DNA]</scope>
    <source>
        <strain evidence="6 7">G18</strain>
    </source>
</reference>
<keyword evidence="3 5" id="KW-1133">Transmembrane helix</keyword>
<accession>A0A2G1VP70</accession>
<dbReference type="OrthoDB" id="9808930at2"/>
<dbReference type="EMBL" id="NQXA01000013">
    <property type="protein sequence ID" value="PHQ28553.1"/>
    <property type="molecule type" value="Genomic_DNA"/>
</dbReference>
<dbReference type="AlphaFoldDB" id="A0A2G1VP70"/>
<protein>
    <submittedName>
        <fullName evidence="6">tRNA modification GTPase</fullName>
    </submittedName>
</protein>
<evidence type="ECO:0000256" key="3">
    <source>
        <dbReference type="ARBA" id="ARBA00022989"/>
    </source>
</evidence>
<comment type="subcellular location">
    <subcellularLocation>
        <location evidence="1">Membrane</location>
        <topology evidence="1">Multi-pass membrane protein</topology>
    </subcellularLocation>
</comment>
<evidence type="ECO:0000313" key="7">
    <source>
        <dbReference type="Proteomes" id="UP000229433"/>
    </source>
</evidence>
<feature type="transmembrane region" description="Helical" evidence="5">
    <location>
        <begin position="58"/>
        <end position="89"/>
    </location>
</feature>
<keyword evidence="2 5" id="KW-0812">Transmembrane</keyword>
<feature type="transmembrane region" description="Helical" evidence="5">
    <location>
        <begin position="20"/>
        <end position="37"/>
    </location>
</feature>
<name>A0A2G1VP70_9FLAO</name>
<keyword evidence="4 5" id="KW-0472">Membrane</keyword>
<gene>
    <name evidence="6" type="ORF">CJ305_14440</name>
</gene>
<dbReference type="Pfam" id="PF09685">
    <property type="entry name" value="MamF_MmsF"/>
    <property type="match status" value="1"/>
</dbReference>
<evidence type="ECO:0000313" key="6">
    <source>
        <dbReference type="EMBL" id="PHQ28553.1"/>
    </source>
</evidence>
<evidence type="ECO:0000256" key="4">
    <source>
        <dbReference type="ARBA" id="ARBA00023136"/>
    </source>
</evidence>
<comment type="caution">
    <text evidence="6">The sequence shown here is derived from an EMBL/GenBank/DDBJ whole genome shotgun (WGS) entry which is preliminary data.</text>
</comment>
<dbReference type="Proteomes" id="UP000229433">
    <property type="component" value="Unassembled WGS sequence"/>
</dbReference>
<organism evidence="6 7">
    <name type="scientific">Leeuwenhoekiella nanhaiensis</name>
    <dbReference type="NCBI Taxonomy" id="1655491"/>
    <lineage>
        <taxon>Bacteria</taxon>
        <taxon>Pseudomonadati</taxon>
        <taxon>Bacteroidota</taxon>
        <taxon>Flavobacteriia</taxon>
        <taxon>Flavobacteriales</taxon>
        <taxon>Flavobacteriaceae</taxon>
        <taxon>Leeuwenhoekiella</taxon>
    </lineage>
</organism>
<keyword evidence="7" id="KW-1185">Reference proteome</keyword>
<evidence type="ECO:0000256" key="5">
    <source>
        <dbReference type="SAM" id="Phobius"/>
    </source>
</evidence>
<sequence>MLREDRNLIVITHLSQLLDLVTGFGGFVVPLVIWLTQKDKVMGMDESGKQILNFQISLFLYSIICIPAILLCGLGVFGILVIAIIALVLPIINAIKAANGEPTYYPGTIQFLK</sequence>